<sequence>MNVPATPAEACSGSALGLLFRQTRDAMWARMEKELADAGHDLTFSQFIAIKKLATGIASVTDLARAADLNPGAMTRLLDKLEARGLLQRVADPNDRRALHIHLTEAGVAMWRDIDQCGQRVRERALQGMDDATRTQLTRLLEQVRDNLVAED</sequence>
<keyword evidence="1" id="KW-0805">Transcription regulation</keyword>
<organism evidence="5 6">
    <name type="scientific">Thermomonas aquatica</name>
    <dbReference type="NCBI Taxonomy" id="2202149"/>
    <lineage>
        <taxon>Bacteria</taxon>
        <taxon>Pseudomonadati</taxon>
        <taxon>Pseudomonadota</taxon>
        <taxon>Gammaproteobacteria</taxon>
        <taxon>Lysobacterales</taxon>
        <taxon>Lysobacteraceae</taxon>
        <taxon>Thermomonas</taxon>
    </lineage>
</organism>
<dbReference type="GO" id="GO:0003700">
    <property type="term" value="F:DNA-binding transcription factor activity"/>
    <property type="evidence" value="ECO:0007669"/>
    <property type="project" value="InterPro"/>
</dbReference>
<protein>
    <submittedName>
        <fullName evidence="5">MarR family transcriptional regulator</fullName>
    </submittedName>
</protein>
<dbReference type="PRINTS" id="PR00598">
    <property type="entry name" value="HTHMARR"/>
</dbReference>
<dbReference type="InterPro" id="IPR036390">
    <property type="entry name" value="WH_DNA-bd_sf"/>
</dbReference>
<dbReference type="Gene3D" id="1.10.10.10">
    <property type="entry name" value="Winged helix-like DNA-binding domain superfamily/Winged helix DNA-binding domain"/>
    <property type="match status" value="1"/>
</dbReference>
<evidence type="ECO:0000256" key="3">
    <source>
        <dbReference type="ARBA" id="ARBA00023163"/>
    </source>
</evidence>
<dbReference type="InterPro" id="IPR000835">
    <property type="entry name" value="HTH_MarR-typ"/>
</dbReference>
<evidence type="ECO:0000256" key="2">
    <source>
        <dbReference type="ARBA" id="ARBA00023125"/>
    </source>
</evidence>
<evidence type="ECO:0000313" key="6">
    <source>
        <dbReference type="Proteomes" id="UP000308149"/>
    </source>
</evidence>
<feature type="domain" description="HTH marR-type" evidence="4">
    <location>
        <begin position="13"/>
        <end position="146"/>
    </location>
</feature>
<dbReference type="OrthoDB" id="32523at2"/>
<dbReference type="SMART" id="SM00347">
    <property type="entry name" value="HTH_MARR"/>
    <property type="match status" value="1"/>
</dbReference>
<evidence type="ECO:0000256" key="1">
    <source>
        <dbReference type="ARBA" id="ARBA00023015"/>
    </source>
</evidence>
<dbReference type="Pfam" id="PF01047">
    <property type="entry name" value="MarR"/>
    <property type="match status" value="1"/>
</dbReference>
<dbReference type="GO" id="GO:0006950">
    <property type="term" value="P:response to stress"/>
    <property type="evidence" value="ECO:0007669"/>
    <property type="project" value="TreeGrafter"/>
</dbReference>
<keyword evidence="2" id="KW-0238">DNA-binding</keyword>
<dbReference type="PROSITE" id="PS50995">
    <property type="entry name" value="HTH_MARR_2"/>
    <property type="match status" value="1"/>
</dbReference>
<dbReference type="InterPro" id="IPR039422">
    <property type="entry name" value="MarR/SlyA-like"/>
</dbReference>
<proteinExistence type="predicted"/>
<reference evidence="5 6" key="1">
    <citation type="submission" date="2019-06" db="EMBL/GenBank/DDBJ databases">
        <title>Thermomonas aquatica sp. nov., isolated from an industrial wastewater treatment plant.</title>
        <authorList>
            <person name="Jeon J.H."/>
            <person name="Park D.-S."/>
        </authorList>
    </citation>
    <scope>NUCLEOTIDE SEQUENCE [LARGE SCALE GENOMIC DNA]</scope>
    <source>
        <strain evidence="5 6">SY21</strain>
    </source>
</reference>
<dbReference type="PROSITE" id="PS01117">
    <property type="entry name" value="HTH_MARR_1"/>
    <property type="match status" value="1"/>
</dbReference>
<keyword evidence="6" id="KW-1185">Reference proteome</keyword>
<dbReference type="PANTHER" id="PTHR33164:SF64">
    <property type="entry name" value="TRANSCRIPTIONAL REGULATOR SLYA"/>
    <property type="match status" value="1"/>
</dbReference>
<dbReference type="EMBL" id="CP040871">
    <property type="protein sequence ID" value="QDA58255.1"/>
    <property type="molecule type" value="Genomic_DNA"/>
</dbReference>
<evidence type="ECO:0000259" key="4">
    <source>
        <dbReference type="PROSITE" id="PS50995"/>
    </source>
</evidence>
<dbReference type="SUPFAM" id="SSF46785">
    <property type="entry name" value="Winged helix' DNA-binding domain"/>
    <property type="match status" value="1"/>
</dbReference>
<dbReference type="InterPro" id="IPR036388">
    <property type="entry name" value="WH-like_DNA-bd_sf"/>
</dbReference>
<dbReference type="KEGG" id="thes:FHQ07_13530"/>
<dbReference type="AlphaFoldDB" id="A0A5B7ZUD0"/>
<dbReference type="RefSeq" id="WP_139717535.1">
    <property type="nucleotide sequence ID" value="NZ_CP040871.1"/>
</dbReference>
<accession>A0A5B7ZUD0</accession>
<dbReference type="Proteomes" id="UP000308149">
    <property type="component" value="Chromosome"/>
</dbReference>
<keyword evidence="3" id="KW-0804">Transcription</keyword>
<name>A0A5B7ZUD0_9GAMM</name>
<dbReference type="GO" id="GO:0003677">
    <property type="term" value="F:DNA binding"/>
    <property type="evidence" value="ECO:0007669"/>
    <property type="project" value="UniProtKB-KW"/>
</dbReference>
<gene>
    <name evidence="5" type="ORF">FHQ07_13530</name>
</gene>
<dbReference type="InterPro" id="IPR023187">
    <property type="entry name" value="Tscrpt_reg_MarR-type_CS"/>
</dbReference>
<evidence type="ECO:0000313" key="5">
    <source>
        <dbReference type="EMBL" id="QDA58255.1"/>
    </source>
</evidence>
<dbReference type="PANTHER" id="PTHR33164">
    <property type="entry name" value="TRANSCRIPTIONAL REGULATOR, MARR FAMILY"/>
    <property type="match status" value="1"/>
</dbReference>